<sequence length="353" mass="41354">MFSDTIPVRKGEELDLQTIESFLRKHIKDLPNDSLHVKQFSAGKSNLTYQLQIGTWEAVLRRPPLGPVAPKAHGMQREFTILKEIHPHFPVAPKPYVFADENIIGRPFYIMERKRGIVLDTKFPDEVPASKKLCRQISEKMVDTLVKLHQIDYTKTKLKDITKPKGFMERQVYGWINRYERAQTDEIEGIEQLKTWMVNHIPVSPDPTIIHYDFKLNNTMFNENLNEVVGVFDWEMTTVGDPLADLGVAMAYWTEDKESEFLQRSIDDKKPISSYPGFMTKNELMETYSRKSGRDVSNMHFYLTFAYFKLAVICQQIYFRWKKGQTEDERFENLNVYVRNLIQYSLETASKKM</sequence>
<dbReference type="Pfam" id="PF01636">
    <property type="entry name" value="APH"/>
    <property type="match status" value="1"/>
</dbReference>
<reference evidence="2 3" key="1">
    <citation type="journal article" date="2016" name="Antonie Van Leeuwenhoek">
        <title>Bacillus depressus sp. nov., isolated from soil of a sunflower field.</title>
        <authorList>
            <person name="Wei X."/>
            <person name="Xin D."/>
            <person name="Xin Y."/>
            <person name="Zhang H."/>
            <person name="Wang T."/>
            <person name="Zhang J."/>
        </authorList>
    </citation>
    <scope>NUCLEOTIDE SEQUENCE [LARGE SCALE GENOMIC DNA]</scope>
    <source>
        <strain evidence="2 3">BZ1</strain>
    </source>
</reference>
<evidence type="ECO:0000313" key="3">
    <source>
        <dbReference type="Proteomes" id="UP000481030"/>
    </source>
</evidence>
<dbReference type="Gene3D" id="3.90.1200.10">
    <property type="match status" value="1"/>
</dbReference>
<dbReference type="PANTHER" id="PTHR47829">
    <property type="entry name" value="HYDROLASE, PUTATIVE (AFU_ORTHOLOGUE AFUA_1G12880)-RELATED"/>
    <property type="match status" value="1"/>
</dbReference>
<evidence type="ECO:0000313" key="2">
    <source>
        <dbReference type="EMBL" id="KAB2338583.1"/>
    </source>
</evidence>
<accession>A0A6L3VD55</accession>
<name>A0A6L3VD55_9BACI</name>
<dbReference type="OrthoDB" id="3806873at2"/>
<dbReference type="InterPro" id="IPR008271">
    <property type="entry name" value="Ser/Thr_kinase_AS"/>
</dbReference>
<dbReference type="PROSITE" id="PS00108">
    <property type="entry name" value="PROTEIN_KINASE_ST"/>
    <property type="match status" value="1"/>
</dbReference>
<comment type="caution">
    <text evidence="2">The sequence shown here is derived from an EMBL/GenBank/DDBJ whole genome shotgun (WGS) entry which is preliminary data.</text>
</comment>
<dbReference type="InterPro" id="IPR011009">
    <property type="entry name" value="Kinase-like_dom_sf"/>
</dbReference>
<dbReference type="InterPro" id="IPR002575">
    <property type="entry name" value="Aminoglycoside_PTrfase"/>
</dbReference>
<dbReference type="CDD" id="cd05154">
    <property type="entry name" value="ACAD10_11_N-like"/>
    <property type="match status" value="1"/>
</dbReference>
<protein>
    <submittedName>
        <fullName evidence="2">Phosphotransferase family protein</fullName>
    </submittedName>
</protein>
<gene>
    <name evidence="2" type="ORF">F7731_03235</name>
</gene>
<dbReference type="Proteomes" id="UP000481030">
    <property type="component" value="Unassembled WGS sequence"/>
</dbReference>
<dbReference type="InterPro" id="IPR041726">
    <property type="entry name" value="ACAD10_11_N"/>
</dbReference>
<evidence type="ECO:0000259" key="1">
    <source>
        <dbReference type="Pfam" id="PF01636"/>
    </source>
</evidence>
<dbReference type="SUPFAM" id="SSF56112">
    <property type="entry name" value="Protein kinase-like (PK-like)"/>
    <property type="match status" value="1"/>
</dbReference>
<dbReference type="PANTHER" id="PTHR47829:SF1">
    <property type="entry name" value="HAD FAMILY PHOSPHATASE"/>
    <property type="match status" value="1"/>
</dbReference>
<feature type="domain" description="Aminoglycoside phosphotransferase" evidence="1">
    <location>
        <begin position="36"/>
        <end position="266"/>
    </location>
</feature>
<proteinExistence type="predicted"/>
<dbReference type="InterPro" id="IPR052898">
    <property type="entry name" value="ACAD10-like"/>
</dbReference>
<dbReference type="EMBL" id="WBOS01000001">
    <property type="protein sequence ID" value="KAB2338583.1"/>
    <property type="molecule type" value="Genomic_DNA"/>
</dbReference>
<organism evidence="2 3">
    <name type="scientific">Cytobacillus depressus</name>
    <dbReference type="NCBI Taxonomy" id="1602942"/>
    <lineage>
        <taxon>Bacteria</taxon>
        <taxon>Bacillati</taxon>
        <taxon>Bacillota</taxon>
        <taxon>Bacilli</taxon>
        <taxon>Bacillales</taxon>
        <taxon>Bacillaceae</taxon>
        <taxon>Cytobacillus</taxon>
    </lineage>
</organism>
<dbReference type="Gene3D" id="3.30.200.20">
    <property type="entry name" value="Phosphorylase Kinase, domain 1"/>
    <property type="match status" value="1"/>
</dbReference>
<dbReference type="GO" id="GO:0004672">
    <property type="term" value="F:protein kinase activity"/>
    <property type="evidence" value="ECO:0007669"/>
    <property type="project" value="InterPro"/>
</dbReference>
<dbReference type="AlphaFoldDB" id="A0A6L3VD55"/>
<dbReference type="RefSeq" id="WP_151533321.1">
    <property type="nucleotide sequence ID" value="NZ_WBOS01000001.1"/>
</dbReference>
<keyword evidence="3" id="KW-1185">Reference proteome</keyword>
<keyword evidence="2" id="KW-0808">Transferase</keyword>